<protein>
    <submittedName>
        <fullName evidence="3">Outer membrane beta-barrel domain protein</fullName>
    </submittedName>
</protein>
<proteinExistence type="predicted"/>
<dbReference type="Pfam" id="PF13568">
    <property type="entry name" value="OMP_b-brl_2"/>
    <property type="match status" value="1"/>
</dbReference>
<organism evidence="3 4">
    <name type="scientific">Cloacibacterium normanense</name>
    <dbReference type="NCBI Taxonomy" id="237258"/>
    <lineage>
        <taxon>Bacteria</taxon>
        <taxon>Pseudomonadati</taxon>
        <taxon>Bacteroidota</taxon>
        <taxon>Flavobacteriia</taxon>
        <taxon>Flavobacteriales</taxon>
        <taxon>Weeksellaceae</taxon>
    </lineage>
</organism>
<evidence type="ECO:0000256" key="1">
    <source>
        <dbReference type="SAM" id="SignalP"/>
    </source>
</evidence>
<evidence type="ECO:0000313" key="3">
    <source>
        <dbReference type="EMBL" id="OEL11748.1"/>
    </source>
</evidence>
<dbReference type="RefSeq" id="WP_069797566.1">
    <property type="nucleotide sequence ID" value="NZ_CP034157.1"/>
</dbReference>
<dbReference type="AlphaFoldDB" id="A0A1E5UFZ2"/>
<dbReference type="OrthoDB" id="1244151at2"/>
<gene>
    <name evidence="3" type="ORF">BHF72_1784</name>
</gene>
<sequence>MKKIFFVFAILLSGFSFAQELRWGATANVHSSSIEGIHDFSRGRIAPSVGLFMEIPLETFQRSIYAPLRYYIYPVVEFSMEGEKTILEQGRQYYRNDFVAFALYGKFHLYRGYFENFYFMIGPRFAYNVSENRAGPTNEEAGYIGLRDDDMKKLNLSVSGALGYVISDKIEVYLRYDQGLSEVYPNYQDHKTWNRLVGVGFSYSFN</sequence>
<accession>A0A1E5UFZ2</accession>
<keyword evidence="4" id="KW-1185">Reference proteome</keyword>
<evidence type="ECO:0000313" key="4">
    <source>
        <dbReference type="Proteomes" id="UP000095601"/>
    </source>
</evidence>
<reference evidence="3 4" key="1">
    <citation type="submission" date="2016-09" db="EMBL/GenBank/DDBJ databases">
        <authorList>
            <person name="Capua I."/>
            <person name="De Benedictis P."/>
            <person name="Joannis T."/>
            <person name="Lombin L.H."/>
            <person name="Cattoli G."/>
        </authorList>
    </citation>
    <scope>NUCLEOTIDE SEQUENCE [LARGE SCALE GENOMIC DNA]</scope>
    <source>
        <strain evidence="3 4">NRS-1</strain>
    </source>
</reference>
<feature type="chain" id="PRO_5009186943" evidence="1">
    <location>
        <begin position="19"/>
        <end position="206"/>
    </location>
</feature>
<dbReference type="InterPro" id="IPR025665">
    <property type="entry name" value="Beta-barrel_OMP_2"/>
</dbReference>
<dbReference type="KEGG" id="cnr:EB819_08620"/>
<dbReference type="EMBL" id="MKGI01000023">
    <property type="protein sequence ID" value="OEL11748.1"/>
    <property type="molecule type" value="Genomic_DNA"/>
</dbReference>
<evidence type="ECO:0000259" key="2">
    <source>
        <dbReference type="Pfam" id="PF13568"/>
    </source>
</evidence>
<feature type="signal peptide" evidence="1">
    <location>
        <begin position="1"/>
        <end position="18"/>
    </location>
</feature>
<dbReference type="Proteomes" id="UP000095601">
    <property type="component" value="Unassembled WGS sequence"/>
</dbReference>
<comment type="caution">
    <text evidence="3">The sequence shown here is derived from an EMBL/GenBank/DDBJ whole genome shotgun (WGS) entry which is preliminary data.</text>
</comment>
<keyword evidence="1" id="KW-0732">Signal</keyword>
<dbReference type="STRING" id="237258.SAMN04489756_11057"/>
<feature type="domain" description="Outer membrane protein beta-barrel" evidence="2">
    <location>
        <begin position="17"/>
        <end position="183"/>
    </location>
</feature>
<name>A0A1E5UFZ2_9FLAO</name>